<protein>
    <submittedName>
        <fullName evidence="3">GP95</fullName>
    </submittedName>
</protein>
<sequence length="422" mass="45853">MNGRSSQALSVSTALCEIVKTMSASAENGTDATAVRSESGEPPSSSSSSAGPAVASDGPAAGRAESSDDALRFDEAIRMALTVCEATAPHDKFRLIETPNQNFLLVTNVLPKEECFGENWRAGDGGGKGRPGTAATTSSSVSTGNNVLRELSDTVPGDRGRPSRHNRDYALRDVAAITYTGHLMSSTYVVYTKAHLERALSLDKRAFIQRILKHVDTPGLLDHNNVCDAEALLWMLYCGPMSFCQSDPCLGRDKTEYGGAFPALLPPIFYEPVTDYLAYMNLAELYVHVWYRSYEFKVEADATCVEGGLGQVTLGRARDTLRMVRDRFHDREVPLWPVASRTCLFCALYNQNRLCLDFAKTNASCTSYSPIVLKDCPGIVTNVTLSHALPGTGGATLFPVYNIGVLLKALRRSESGELELRL</sequence>
<feature type="region of interest" description="Disordered" evidence="2">
    <location>
        <begin position="121"/>
        <end position="143"/>
    </location>
</feature>
<dbReference type="Pfam" id="PF03038">
    <property type="entry name" value="Herpes_UL95"/>
    <property type="match status" value="1"/>
</dbReference>
<gene>
    <name evidence="3" type="primary">GP95</name>
</gene>
<feature type="compositionally biased region" description="Low complexity" evidence="2">
    <location>
        <begin position="131"/>
        <end position="143"/>
    </location>
</feature>
<evidence type="ECO:0000256" key="2">
    <source>
        <dbReference type="SAM" id="MobiDB-lite"/>
    </source>
</evidence>
<organismHost>
    <name type="scientific">Cavia porcellus</name>
    <name type="common">Guinea pig</name>
    <dbReference type="NCBI Taxonomy" id="10141"/>
</organismHost>
<evidence type="ECO:0000313" key="4">
    <source>
        <dbReference type="Proteomes" id="UP000132784"/>
    </source>
</evidence>
<dbReference type="InterPro" id="IPR004280">
    <property type="entry name" value="Herpes_UL95"/>
</dbReference>
<feature type="compositionally biased region" description="Low complexity" evidence="2">
    <location>
        <begin position="40"/>
        <end position="62"/>
    </location>
</feature>
<organism evidence="3 4">
    <name type="scientific">Guinea pig cytomegalovirus (strain 22122)</name>
    <name type="common">GPCMV</name>
    <dbReference type="NCBI Taxonomy" id="103920"/>
    <lineage>
        <taxon>Viruses</taxon>
        <taxon>Duplodnaviria</taxon>
        <taxon>Heunggongvirae</taxon>
        <taxon>Peploviricota</taxon>
        <taxon>Herviviricetes</taxon>
        <taxon>Herpesvirales</taxon>
        <taxon>Orthoherpesviridae</taxon>
        <taxon>Betaherpesvirinae</taxon>
        <taxon>Quwivirus</taxon>
        <taxon>Quwivirus caviidbeta2</taxon>
    </lineage>
</organism>
<feature type="region of interest" description="Disordered" evidence="2">
    <location>
        <begin position="25"/>
        <end position="67"/>
    </location>
</feature>
<proteinExistence type="inferred from homology"/>
<comment type="similarity">
    <text evidence="1">Belongs to the herpesviridae UL95 family.</text>
</comment>
<dbReference type="Proteomes" id="UP000132784">
    <property type="component" value="Segment"/>
</dbReference>
<dbReference type="EMBL" id="KC503762">
    <property type="protein sequence ID" value="AGE11565.1"/>
    <property type="molecule type" value="Genomic_DNA"/>
</dbReference>
<reference evidence="3 4" key="1">
    <citation type="journal article" date="2013" name="Genome Announc.">
        <title>Complete genome sequence of pathogenic Guinea pig cytomegalovirus from salivary gland homogenates of infected animals.</title>
        <authorList>
            <person name="Yang D."/>
            <person name="Tamburro K."/>
            <person name="Dittmer D."/>
            <person name="Cui X."/>
            <person name="McVoy M.A."/>
            <person name="Hernandez-Alvarado N."/>
            <person name="Schleiss M.R."/>
        </authorList>
    </citation>
    <scope>NUCLEOTIDE SEQUENCE [LARGE SCALE GENOMIC DNA]</scope>
    <source>
        <strain evidence="3">21222</strain>
    </source>
</reference>
<dbReference type="GeneID" id="14536688"/>
<dbReference type="RefSeq" id="YP_007417861.1">
    <property type="nucleotide sequence ID" value="NC_020231.1"/>
</dbReference>
<name>L7ZA43_GPCMV</name>
<evidence type="ECO:0000313" key="3">
    <source>
        <dbReference type="EMBL" id="AGE11565.1"/>
    </source>
</evidence>
<keyword evidence="4" id="KW-1185">Reference proteome</keyword>
<accession>L7ZA43</accession>
<dbReference type="KEGG" id="vg:14536688"/>
<dbReference type="OrthoDB" id="9587at10239"/>
<evidence type="ECO:0000256" key="1">
    <source>
        <dbReference type="ARBA" id="ARBA00006002"/>
    </source>
</evidence>